<dbReference type="SUPFAM" id="SSF48264">
    <property type="entry name" value="Cytochrome P450"/>
    <property type="match status" value="1"/>
</dbReference>
<keyword evidence="2" id="KW-0349">Heme</keyword>
<dbReference type="InterPro" id="IPR002397">
    <property type="entry name" value="Cyt_P450_B"/>
</dbReference>
<dbReference type="PROSITE" id="PS00086">
    <property type="entry name" value="CYTOCHROME_P450"/>
    <property type="match status" value="1"/>
</dbReference>
<sequence>MTGPPVPLPVKRENPFDPPRLLDAYRETEPVRRLVYPDGHVGWLVTGYELAKSVLADRRFSARSELKRVPVSRPGADPFIGQPALPGWIVDMDAPEHTRVRRLVAARFGAARTAALRPKIEAIAERCLDALADAGPPADLVTHFALPVPSLVICELLGVPYGDRDAFQHNSTVLFSLEASAADGERAMTALTDYLLELIEHKRRHPAGDLLGSLVAGGELAPVELAGLCVLLLTAGHETVASMLGLGVFALLSHPEQWAALVADPGLVEGAVEELLRYLTIFQFGVPRTPLTDVELGGHLLRAGESVTVSLPAANRAPERFPCPHALDVRREPRSHLAFGHGIHKCVGQHLAREELAIGYRALLRRFPGLRLAVPPERVRMHDDMGFYGVHGLPVTWSPGHEAGAPAPTTGGKAA</sequence>
<keyword evidence="2" id="KW-0503">Monooxygenase</keyword>
<keyword evidence="2" id="KW-0479">Metal-binding</keyword>
<dbReference type="PANTHER" id="PTHR46696:SF1">
    <property type="entry name" value="CYTOCHROME P450 YJIB-RELATED"/>
    <property type="match status" value="1"/>
</dbReference>
<evidence type="ECO:0000256" key="1">
    <source>
        <dbReference type="ARBA" id="ARBA00010617"/>
    </source>
</evidence>
<dbReference type="PANTHER" id="PTHR46696">
    <property type="entry name" value="P450, PUTATIVE (EUROFUNG)-RELATED"/>
    <property type="match status" value="1"/>
</dbReference>
<dbReference type="PRINTS" id="PR00359">
    <property type="entry name" value="BP450"/>
</dbReference>
<organism evidence="3 4">
    <name type="scientific">Streptomyces litchfieldiae</name>
    <dbReference type="NCBI Taxonomy" id="3075543"/>
    <lineage>
        <taxon>Bacteria</taxon>
        <taxon>Bacillati</taxon>
        <taxon>Actinomycetota</taxon>
        <taxon>Actinomycetes</taxon>
        <taxon>Kitasatosporales</taxon>
        <taxon>Streptomycetaceae</taxon>
        <taxon>Streptomyces</taxon>
    </lineage>
</organism>
<dbReference type="InterPro" id="IPR036396">
    <property type="entry name" value="Cyt_P450_sf"/>
</dbReference>
<evidence type="ECO:0000313" key="3">
    <source>
        <dbReference type="EMBL" id="MDT0345444.1"/>
    </source>
</evidence>
<dbReference type="Gene3D" id="1.10.630.10">
    <property type="entry name" value="Cytochrome P450"/>
    <property type="match status" value="1"/>
</dbReference>
<dbReference type="PRINTS" id="PR00385">
    <property type="entry name" value="P450"/>
</dbReference>
<keyword evidence="4" id="KW-1185">Reference proteome</keyword>
<dbReference type="EMBL" id="JAVREL010000014">
    <property type="protein sequence ID" value="MDT0345444.1"/>
    <property type="molecule type" value="Genomic_DNA"/>
</dbReference>
<accession>A0ABU2MY16</accession>
<evidence type="ECO:0000313" key="4">
    <source>
        <dbReference type="Proteomes" id="UP001183246"/>
    </source>
</evidence>
<evidence type="ECO:0000256" key="2">
    <source>
        <dbReference type="RuleBase" id="RU000461"/>
    </source>
</evidence>
<name>A0ABU2MY16_9ACTN</name>
<keyword evidence="2" id="KW-0408">Iron</keyword>
<dbReference type="RefSeq" id="WP_311706575.1">
    <property type="nucleotide sequence ID" value="NZ_JAVREL010000014.1"/>
</dbReference>
<reference evidence="4" key="1">
    <citation type="submission" date="2023-07" db="EMBL/GenBank/DDBJ databases">
        <title>30 novel species of actinomycetes from the DSMZ collection.</title>
        <authorList>
            <person name="Nouioui I."/>
        </authorList>
    </citation>
    <scope>NUCLEOTIDE SEQUENCE [LARGE SCALE GENOMIC DNA]</scope>
    <source>
        <strain evidence="4">DSM 44938</strain>
    </source>
</reference>
<protein>
    <submittedName>
        <fullName evidence="3">Cytochrome P450</fullName>
    </submittedName>
</protein>
<comment type="caution">
    <text evidence="3">The sequence shown here is derived from an EMBL/GenBank/DDBJ whole genome shotgun (WGS) entry which is preliminary data.</text>
</comment>
<keyword evidence="2" id="KW-0560">Oxidoreductase</keyword>
<dbReference type="Proteomes" id="UP001183246">
    <property type="component" value="Unassembled WGS sequence"/>
</dbReference>
<gene>
    <name evidence="3" type="ORF">RM590_22990</name>
</gene>
<dbReference type="InterPro" id="IPR017972">
    <property type="entry name" value="Cyt_P450_CS"/>
</dbReference>
<dbReference type="InterPro" id="IPR001128">
    <property type="entry name" value="Cyt_P450"/>
</dbReference>
<dbReference type="CDD" id="cd11030">
    <property type="entry name" value="CYP105-like"/>
    <property type="match status" value="1"/>
</dbReference>
<dbReference type="Pfam" id="PF00067">
    <property type="entry name" value="p450"/>
    <property type="match status" value="1"/>
</dbReference>
<proteinExistence type="inferred from homology"/>
<comment type="similarity">
    <text evidence="1 2">Belongs to the cytochrome P450 family.</text>
</comment>